<feature type="binding site" evidence="1">
    <location>
        <position position="59"/>
    </location>
    <ligand>
        <name>substrate</name>
    </ligand>
</feature>
<keyword evidence="2" id="KW-0460">Magnesium</keyword>
<dbReference type="PIRSF" id="PIRSF006806">
    <property type="entry name" value="FTHF_cligase"/>
    <property type="match status" value="1"/>
</dbReference>
<gene>
    <name evidence="3" type="ORF">EAX62_06080</name>
</gene>
<feature type="binding site" evidence="1">
    <location>
        <begin position="9"/>
        <end position="13"/>
    </location>
    <ligand>
        <name>ATP</name>
        <dbReference type="ChEBI" id="CHEBI:30616"/>
    </ligand>
</feature>
<feature type="binding site" evidence="1">
    <location>
        <begin position="135"/>
        <end position="143"/>
    </location>
    <ligand>
        <name>ATP</name>
        <dbReference type="ChEBI" id="CHEBI:30616"/>
    </ligand>
</feature>
<sequence length="207" mass="21965">MPMLPTAPKDALRRGILLQRTRVADSTWASEDAARTAWLLGALGKGPATVALYASRPGEPGTRTAITTLHDAGWLVLLPRLGRRPDWAIFGGWEQMGPGWGGIPEPTTPPLGAAALARADVVVAACLAVAQDGTRVGTGGGWYDRALPHRRPGTPVWVLARTQELFRRAPHAPHDIPVDGALTQDGFFACGEGALSHIGKPWPPELS</sequence>
<evidence type="ECO:0000313" key="4">
    <source>
        <dbReference type="Proteomes" id="UP000275256"/>
    </source>
</evidence>
<comment type="caution">
    <text evidence="3">The sequence shown here is derived from an EMBL/GenBank/DDBJ whole genome shotgun (WGS) entry which is preliminary data.</text>
</comment>
<keyword evidence="2" id="KW-0479">Metal-binding</keyword>
<evidence type="ECO:0000256" key="1">
    <source>
        <dbReference type="PIRSR" id="PIRSR006806-1"/>
    </source>
</evidence>
<dbReference type="Gene3D" id="3.40.50.10420">
    <property type="entry name" value="NagB/RpiA/CoA transferase-like"/>
    <property type="match status" value="1"/>
</dbReference>
<dbReference type="InterPro" id="IPR037171">
    <property type="entry name" value="NagB/RpiA_transferase-like"/>
</dbReference>
<accession>A0A3M0GCV5</accession>
<evidence type="ECO:0000256" key="2">
    <source>
        <dbReference type="RuleBase" id="RU361279"/>
    </source>
</evidence>
<dbReference type="InterPro" id="IPR024185">
    <property type="entry name" value="FTHF_cligase-like_sf"/>
</dbReference>
<dbReference type="OrthoDB" id="3242798at2"/>
<dbReference type="AlphaFoldDB" id="A0A3M0GCV5"/>
<keyword evidence="1 2" id="KW-0067">ATP-binding</keyword>
<dbReference type="EC" id="6.3.3.2" evidence="2"/>
<reference evidence="3 4" key="1">
    <citation type="submission" date="2018-10" db="EMBL/GenBank/DDBJ databases">
        <title>Tessaracoccus antarcticuss sp. nov., isolated from sediment.</title>
        <authorList>
            <person name="Zhou L.Y."/>
            <person name="Du Z.J."/>
        </authorList>
    </citation>
    <scope>NUCLEOTIDE SEQUENCE [LARGE SCALE GENOMIC DNA]</scope>
    <source>
        <strain evidence="3 4">JDX10</strain>
    </source>
</reference>
<comment type="similarity">
    <text evidence="2">Belongs to the 5-formyltetrahydrofolate cyclo-ligase family.</text>
</comment>
<dbReference type="Pfam" id="PF01812">
    <property type="entry name" value="5-FTHF_cyc-lig"/>
    <property type="match status" value="1"/>
</dbReference>
<dbReference type="InterPro" id="IPR002698">
    <property type="entry name" value="FTHF_cligase"/>
</dbReference>
<protein>
    <recommendedName>
        <fullName evidence="2">5-formyltetrahydrofolate cyclo-ligase</fullName>
        <ecNumber evidence="2">6.3.3.2</ecNumber>
    </recommendedName>
</protein>
<dbReference type="Proteomes" id="UP000275256">
    <property type="component" value="Unassembled WGS sequence"/>
</dbReference>
<evidence type="ECO:0000313" key="3">
    <source>
        <dbReference type="EMBL" id="RMB62138.1"/>
    </source>
</evidence>
<keyword evidence="4" id="KW-1185">Reference proteome</keyword>
<dbReference type="SUPFAM" id="SSF100950">
    <property type="entry name" value="NagB/RpiA/CoA transferase-like"/>
    <property type="match status" value="1"/>
</dbReference>
<dbReference type="EMBL" id="REFW01000001">
    <property type="protein sequence ID" value="RMB62138.1"/>
    <property type="molecule type" value="Genomic_DNA"/>
</dbReference>
<comment type="cofactor">
    <cofactor evidence="2">
        <name>Mg(2+)</name>
        <dbReference type="ChEBI" id="CHEBI:18420"/>
    </cofactor>
</comment>
<dbReference type="GO" id="GO:0030272">
    <property type="term" value="F:5-formyltetrahydrofolate cyclo-ligase activity"/>
    <property type="evidence" value="ECO:0007669"/>
    <property type="project" value="UniProtKB-EC"/>
</dbReference>
<dbReference type="NCBIfam" id="TIGR02727">
    <property type="entry name" value="MTHFS_bact"/>
    <property type="match status" value="1"/>
</dbReference>
<name>A0A3M0GCV5_9ACTN</name>
<comment type="catalytic activity">
    <reaction evidence="2">
        <text>(6S)-5-formyl-5,6,7,8-tetrahydrofolate + ATP = (6R)-5,10-methenyltetrahydrofolate + ADP + phosphate</text>
        <dbReference type="Rhea" id="RHEA:10488"/>
        <dbReference type="ChEBI" id="CHEBI:30616"/>
        <dbReference type="ChEBI" id="CHEBI:43474"/>
        <dbReference type="ChEBI" id="CHEBI:57455"/>
        <dbReference type="ChEBI" id="CHEBI:57457"/>
        <dbReference type="ChEBI" id="CHEBI:456216"/>
        <dbReference type="EC" id="6.3.3.2"/>
    </reaction>
</comment>
<dbReference type="GO" id="GO:0046872">
    <property type="term" value="F:metal ion binding"/>
    <property type="evidence" value="ECO:0007669"/>
    <property type="project" value="UniProtKB-KW"/>
</dbReference>
<organism evidence="3 4">
    <name type="scientific">Tessaracoccus antarcticus</name>
    <dbReference type="NCBI Taxonomy" id="2479848"/>
    <lineage>
        <taxon>Bacteria</taxon>
        <taxon>Bacillati</taxon>
        <taxon>Actinomycetota</taxon>
        <taxon>Actinomycetes</taxon>
        <taxon>Propionibacteriales</taxon>
        <taxon>Propionibacteriaceae</taxon>
        <taxon>Tessaracoccus</taxon>
    </lineage>
</organism>
<keyword evidence="1 2" id="KW-0547">Nucleotide-binding</keyword>
<dbReference type="GO" id="GO:0005524">
    <property type="term" value="F:ATP binding"/>
    <property type="evidence" value="ECO:0007669"/>
    <property type="project" value="UniProtKB-KW"/>
</dbReference>
<proteinExistence type="inferred from homology"/>
<keyword evidence="3" id="KW-0436">Ligase</keyword>